<protein>
    <submittedName>
        <fullName evidence="4">Fibronectin type-III domain-containing protein</fullName>
    </submittedName>
</protein>
<evidence type="ECO:0000313" key="4">
    <source>
        <dbReference type="WBParaSite" id="L893_g28115.t1"/>
    </source>
</evidence>
<name>A0A1I7ZMT7_9BILA</name>
<dbReference type="Proteomes" id="UP000095287">
    <property type="component" value="Unplaced"/>
</dbReference>
<evidence type="ECO:0000256" key="2">
    <source>
        <dbReference type="SAM" id="Phobius"/>
    </source>
</evidence>
<proteinExistence type="predicted"/>
<feature type="region of interest" description="Disordered" evidence="1">
    <location>
        <begin position="42"/>
        <end position="117"/>
    </location>
</feature>
<dbReference type="WBParaSite" id="L893_g28115.t1">
    <property type="protein sequence ID" value="L893_g28115.t1"/>
    <property type="gene ID" value="L893_g28115"/>
</dbReference>
<reference evidence="4" key="1">
    <citation type="submission" date="2016-11" db="UniProtKB">
        <authorList>
            <consortium name="WormBaseParasite"/>
        </authorList>
    </citation>
    <scope>IDENTIFICATION</scope>
</reference>
<keyword evidence="3" id="KW-1185">Reference proteome</keyword>
<keyword evidence="2" id="KW-0812">Transmembrane</keyword>
<feature type="compositionally biased region" description="Acidic residues" evidence="1">
    <location>
        <begin position="62"/>
        <end position="81"/>
    </location>
</feature>
<feature type="transmembrane region" description="Helical" evidence="2">
    <location>
        <begin position="199"/>
        <end position="220"/>
    </location>
</feature>
<keyword evidence="2" id="KW-0472">Membrane</keyword>
<accession>A0A1I7ZMT7</accession>
<dbReference type="AlphaFoldDB" id="A0A1I7ZMT7"/>
<evidence type="ECO:0000313" key="3">
    <source>
        <dbReference type="Proteomes" id="UP000095287"/>
    </source>
</evidence>
<sequence length="454" mass="50719">MERDRSSSTSSDEWDVIKDDSVQASCCSWTAESNLIQLQVNSDNDVSHSEIQSESVQLDGTSDSEVEVLQDDDTPEVDDDSEASKVESESESEVIVSEAEEVLPTEESSESDEEDFDPEKVYRECGVDDDIDMSSEASEAELIEEEGEEEKMYGGCDDDLSLPAESKPADVPSDIKPIEKKEATAVPEKKTVSWGAAKYLALSRMFSLMSIMLFVTQILIARSGHFAGTKLANSNEQTTSDCGVLQDLQGIYGFNNPNLSIEQMAILYLQRLGLRTEGLTITLGEHSYLRKLRAAYAELSVRCQSKDKSGAILEVETVLKAQEEMIYLAAKAHALKEDNTAHALKEDKTVAKSCYFEKIFAAIKQDIQNDVEMLKKFYARMNFQKSVDQIKNGFQRDVTKLKEIFGNMSSRMQEAAVHIRTRKAQIARSLSVENLKKEINSLKHTLARFIMKAE</sequence>
<evidence type="ECO:0000256" key="1">
    <source>
        <dbReference type="SAM" id="MobiDB-lite"/>
    </source>
</evidence>
<keyword evidence="2" id="KW-1133">Transmembrane helix</keyword>
<feature type="compositionally biased region" description="Polar residues" evidence="1">
    <location>
        <begin position="42"/>
        <end position="61"/>
    </location>
</feature>
<feature type="compositionally biased region" description="Acidic residues" evidence="1">
    <location>
        <begin position="98"/>
        <end position="117"/>
    </location>
</feature>
<organism evidence="3 4">
    <name type="scientific">Steinernema glaseri</name>
    <dbReference type="NCBI Taxonomy" id="37863"/>
    <lineage>
        <taxon>Eukaryota</taxon>
        <taxon>Metazoa</taxon>
        <taxon>Ecdysozoa</taxon>
        <taxon>Nematoda</taxon>
        <taxon>Chromadorea</taxon>
        <taxon>Rhabditida</taxon>
        <taxon>Tylenchina</taxon>
        <taxon>Panagrolaimomorpha</taxon>
        <taxon>Strongyloidoidea</taxon>
        <taxon>Steinernematidae</taxon>
        <taxon>Steinernema</taxon>
    </lineage>
</organism>